<dbReference type="AlphaFoldDB" id="A0A1M6CXT1"/>
<dbReference type="GO" id="GO:0017004">
    <property type="term" value="P:cytochrome complex assembly"/>
    <property type="evidence" value="ECO:0007669"/>
    <property type="project" value="UniProtKB-KW"/>
</dbReference>
<dbReference type="RefSeq" id="WP_025830806.1">
    <property type="nucleotide sequence ID" value="NZ_FQZN01000005.1"/>
</dbReference>
<dbReference type="InterPro" id="IPR013766">
    <property type="entry name" value="Thioredoxin_domain"/>
</dbReference>
<dbReference type="InterPro" id="IPR036249">
    <property type="entry name" value="Thioredoxin-like_sf"/>
</dbReference>
<dbReference type="Gene3D" id="3.40.30.10">
    <property type="entry name" value="Glutaredoxin"/>
    <property type="match status" value="1"/>
</dbReference>
<dbReference type="PANTHER" id="PTHR42852:SF6">
    <property type="entry name" value="THIOL:DISULFIDE INTERCHANGE PROTEIN DSBE"/>
    <property type="match status" value="1"/>
</dbReference>
<evidence type="ECO:0000313" key="8">
    <source>
        <dbReference type="Proteomes" id="UP000184192"/>
    </source>
</evidence>
<reference evidence="8" key="1">
    <citation type="submission" date="2016-11" db="EMBL/GenBank/DDBJ databases">
        <authorList>
            <person name="Varghese N."/>
            <person name="Submissions S."/>
        </authorList>
    </citation>
    <scope>NUCLEOTIDE SEQUENCE [LARGE SCALE GENOMIC DNA]</scope>
    <source>
        <strain evidence="8">DSM 26884</strain>
    </source>
</reference>
<dbReference type="GO" id="GO:0016491">
    <property type="term" value="F:oxidoreductase activity"/>
    <property type="evidence" value="ECO:0007669"/>
    <property type="project" value="InterPro"/>
</dbReference>
<dbReference type="GO" id="GO:0030313">
    <property type="term" value="C:cell envelope"/>
    <property type="evidence" value="ECO:0007669"/>
    <property type="project" value="UniProtKB-SubCell"/>
</dbReference>
<dbReference type="PANTHER" id="PTHR42852">
    <property type="entry name" value="THIOL:DISULFIDE INTERCHANGE PROTEIN DSBE"/>
    <property type="match status" value="1"/>
</dbReference>
<dbReference type="SUPFAM" id="SSF52833">
    <property type="entry name" value="Thioredoxin-like"/>
    <property type="match status" value="1"/>
</dbReference>
<keyword evidence="8" id="KW-1185">Reference proteome</keyword>
<dbReference type="InterPro" id="IPR013740">
    <property type="entry name" value="Redoxin"/>
</dbReference>
<dbReference type="CDD" id="cd02966">
    <property type="entry name" value="TlpA_like_family"/>
    <property type="match status" value="1"/>
</dbReference>
<protein>
    <submittedName>
        <fullName evidence="7">Thiol-disulfide isomerase or thioredoxin</fullName>
    </submittedName>
</protein>
<accession>A0A1M6CXT1</accession>
<organism evidence="7 8">
    <name type="scientific">Bacteroides stercorirosoris</name>
    <dbReference type="NCBI Taxonomy" id="871324"/>
    <lineage>
        <taxon>Bacteria</taxon>
        <taxon>Pseudomonadati</taxon>
        <taxon>Bacteroidota</taxon>
        <taxon>Bacteroidia</taxon>
        <taxon>Bacteroidales</taxon>
        <taxon>Bacteroidaceae</taxon>
        <taxon>Bacteroides</taxon>
    </lineage>
</organism>
<dbReference type="EMBL" id="FQZN01000005">
    <property type="protein sequence ID" value="SHI65604.1"/>
    <property type="molecule type" value="Genomic_DNA"/>
</dbReference>
<dbReference type="eggNOG" id="COG0526">
    <property type="taxonomic scope" value="Bacteria"/>
</dbReference>
<keyword evidence="3" id="KW-1015">Disulfide bond</keyword>
<dbReference type="PROSITE" id="PS51352">
    <property type="entry name" value="THIOREDOXIN_2"/>
    <property type="match status" value="1"/>
</dbReference>
<evidence type="ECO:0000256" key="1">
    <source>
        <dbReference type="ARBA" id="ARBA00004196"/>
    </source>
</evidence>
<keyword evidence="4" id="KW-0676">Redox-active center</keyword>
<evidence type="ECO:0000259" key="6">
    <source>
        <dbReference type="PROSITE" id="PS51352"/>
    </source>
</evidence>
<evidence type="ECO:0000313" key="7">
    <source>
        <dbReference type="EMBL" id="SHI65604.1"/>
    </source>
</evidence>
<keyword evidence="2" id="KW-0201">Cytochrome c-type biogenesis</keyword>
<evidence type="ECO:0000256" key="5">
    <source>
        <dbReference type="SAM" id="SignalP"/>
    </source>
</evidence>
<feature type="domain" description="Thioredoxin" evidence="6">
    <location>
        <begin position="330"/>
        <end position="483"/>
    </location>
</feature>
<dbReference type="PROSITE" id="PS51257">
    <property type="entry name" value="PROKAR_LIPOPROTEIN"/>
    <property type="match status" value="1"/>
</dbReference>
<dbReference type="Proteomes" id="UP000184192">
    <property type="component" value="Unassembled WGS sequence"/>
</dbReference>
<comment type="subcellular location">
    <subcellularLocation>
        <location evidence="1">Cell envelope</location>
    </subcellularLocation>
</comment>
<evidence type="ECO:0000256" key="3">
    <source>
        <dbReference type="ARBA" id="ARBA00023157"/>
    </source>
</evidence>
<gene>
    <name evidence="7" type="ORF">SAMN05444350_10598</name>
</gene>
<evidence type="ECO:0000256" key="4">
    <source>
        <dbReference type="ARBA" id="ARBA00023284"/>
    </source>
</evidence>
<dbReference type="Pfam" id="PF08534">
    <property type="entry name" value="Redoxin"/>
    <property type="match status" value="1"/>
</dbReference>
<proteinExistence type="predicted"/>
<dbReference type="GeneID" id="92711327"/>
<feature type="signal peptide" evidence="5">
    <location>
        <begin position="1"/>
        <end position="20"/>
    </location>
</feature>
<keyword evidence="7" id="KW-0413">Isomerase</keyword>
<name>A0A1M6CXT1_9BACE</name>
<keyword evidence="5" id="KW-0732">Signal</keyword>
<dbReference type="InterPro" id="IPR050553">
    <property type="entry name" value="Thioredoxin_ResA/DsbE_sf"/>
</dbReference>
<sequence>MKHLCLLIAFLSFLSCKAQKDNEDLTKEVIISGRVLNREVYPKEKEVTLVIPYLSEMETVYTSPIADDGTFSFRFSPYAPVREIVLRNYAEHLFVHPGDSLFVEIDFSDLLSPKITGTSGTLNQYMALFVLGGYYRGPYYCNPRSTFEEFEKELGEEHTSRWERRADFLKEHSPGAEVEEYTADLLWIDYYNALFRYAASQALEGKDVSLYMALMLKLNPLFSGKTVFAGLFPLAETVNFFLYYNHTRKKYSDFELADLMKDCKDNAILPYLYLQHVAVPLCHNDTLCLADYRLQFDSIVQAPHLRQPILELYEDKADYLKAPGKVSHQMLYGNNADEAAARKDMPFMIPVYNLLEKYAGKVIYVDFWGVTCPPCLAEMEPLKELRKRYSPEDVVMVSICGSRDREAYHKVLERFSLQGKNIECVYSEDWATSDDYRRIMKHWGMNSIPQFLLINRDGVIVDYGTALRPSYPKTATKIDALLK</sequence>
<evidence type="ECO:0000256" key="2">
    <source>
        <dbReference type="ARBA" id="ARBA00022748"/>
    </source>
</evidence>
<feature type="chain" id="PRO_5009916546" evidence="5">
    <location>
        <begin position="21"/>
        <end position="483"/>
    </location>
</feature>
<dbReference type="GO" id="GO:0016853">
    <property type="term" value="F:isomerase activity"/>
    <property type="evidence" value="ECO:0007669"/>
    <property type="project" value="UniProtKB-KW"/>
</dbReference>